<keyword evidence="8 10" id="KW-0961">Cell wall biogenesis/degradation</keyword>
<evidence type="ECO:0000256" key="5">
    <source>
        <dbReference type="ARBA" id="ARBA00022801"/>
    </source>
</evidence>
<keyword evidence="11" id="KW-0472">Membrane</keyword>
<dbReference type="EMBL" id="QZJZ01000068">
    <property type="protein sequence ID" value="RJP58307.1"/>
    <property type="molecule type" value="Genomic_DNA"/>
</dbReference>
<accession>A0A3A4R6A1</accession>
<keyword evidence="11" id="KW-0812">Transmembrane</keyword>
<evidence type="ECO:0000259" key="12">
    <source>
        <dbReference type="PROSITE" id="PS51782"/>
    </source>
</evidence>
<dbReference type="GO" id="GO:0005576">
    <property type="term" value="C:extracellular region"/>
    <property type="evidence" value="ECO:0007669"/>
    <property type="project" value="TreeGrafter"/>
</dbReference>
<dbReference type="Gene3D" id="3.10.350.10">
    <property type="entry name" value="LysM domain"/>
    <property type="match status" value="1"/>
</dbReference>
<keyword evidence="11" id="KW-1133">Transmembrane helix</keyword>
<evidence type="ECO:0000313" key="14">
    <source>
        <dbReference type="EMBL" id="RJP58307.1"/>
    </source>
</evidence>
<keyword evidence="6 10" id="KW-0133">Cell shape</keyword>
<dbReference type="PANTHER" id="PTHR30582:SF24">
    <property type="entry name" value="L,D-TRANSPEPTIDASE ERFK_SRFK-RELATED"/>
    <property type="match status" value="1"/>
</dbReference>
<organism evidence="14 15">
    <name type="scientific">Candidatus Auribacter fodinae</name>
    <dbReference type="NCBI Taxonomy" id="2093366"/>
    <lineage>
        <taxon>Bacteria</taxon>
        <taxon>Pseudomonadati</taxon>
        <taxon>Candidatus Auribacterota</taxon>
        <taxon>Candidatus Auribacteria</taxon>
        <taxon>Candidatus Auribacterales</taxon>
        <taxon>Candidatus Auribacteraceae</taxon>
        <taxon>Candidatus Auribacter</taxon>
    </lineage>
</organism>
<feature type="repeat" description="TPR" evidence="9">
    <location>
        <begin position="112"/>
        <end position="145"/>
    </location>
</feature>
<dbReference type="UniPathway" id="UPA00219"/>
<dbReference type="GO" id="GO:0071555">
    <property type="term" value="P:cell wall organization"/>
    <property type="evidence" value="ECO:0007669"/>
    <property type="project" value="UniProtKB-UniRule"/>
</dbReference>
<dbReference type="SUPFAM" id="SSF54106">
    <property type="entry name" value="LysM domain"/>
    <property type="match status" value="1"/>
</dbReference>
<evidence type="ECO:0000256" key="11">
    <source>
        <dbReference type="SAM" id="Phobius"/>
    </source>
</evidence>
<dbReference type="Pfam" id="PF03734">
    <property type="entry name" value="YkuD"/>
    <property type="match status" value="1"/>
</dbReference>
<keyword evidence="4" id="KW-0808">Transferase</keyword>
<dbReference type="Pfam" id="PF13174">
    <property type="entry name" value="TPR_6"/>
    <property type="match status" value="1"/>
</dbReference>
<evidence type="ECO:0000256" key="10">
    <source>
        <dbReference type="PROSITE-ProRule" id="PRU01373"/>
    </source>
</evidence>
<dbReference type="SMART" id="SM00257">
    <property type="entry name" value="LysM"/>
    <property type="match status" value="1"/>
</dbReference>
<evidence type="ECO:0000259" key="13">
    <source>
        <dbReference type="PROSITE" id="PS52029"/>
    </source>
</evidence>
<dbReference type="Proteomes" id="UP000266426">
    <property type="component" value="Unassembled WGS sequence"/>
</dbReference>
<dbReference type="Gene3D" id="1.25.40.10">
    <property type="entry name" value="Tetratricopeptide repeat domain"/>
    <property type="match status" value="1"/>
</dbReference>
<dbReference type="InterPro" id="IPR036779">
    <property type="entry name" value="LysM_dom_sf"/>
</dbReference>
<dbReference type="InterPro" id="IPR038063">
    <property type="entry name" value="Transpep_catalytic_dom"/>
</dbReference>
<dbReference type="Gene3D" id="2.40.440.10">
    <property type="entry name" value="L,D-transpeptidase catalytic domain-like"/>
    <property type="match status" value="1"/>
</dbReference>
<comment type="caution">
    <text evidence="14">The sequence shown here is derived from an EMBL/GenBank/DDBJ whole genome shotgun (WGS) entry which is preliminary data.</text>
</comment>
<dbReference type="InterPro" id="IPR005490">
    <property type="entry name" value="LD_TPept_cat_dom"/>
</dbReference>
<evidence type="ECO:0000256" key="3">
    <source>
        <dbReference type="ARBA" id="ARBA00022676"/>
    </source>
</evidence>
<sequence>MRKEKKSEGFKKAVAGFSIVLVLGGILFFSFFLYKRGISKRYEKAVSLYQEKIYAEALPLFVKLKETHRFNKHRINALYYSALAQTHVDNKQAKELWQEILDLPEASPEWHAEALFNLGRIEYEAGNIDKAGEIFQRVISAFPSTGEPFIRSLYYVGMITEQGGLGSYLNACSYYDQALAGLDDNSELADAVKRRLGELNMELFLSPVQTPESEMYSVQPGDSLALIAQHFNTTVFVIKESNRLTSNFIRPNDRLKVPVVNFSIVINKKKNTLTLLNDGKFFKLYDVGTGKYNKTPVGTFKIINKIAEPVWYKPDGGIIPYGDPDNLLGTHWMGINFPGYGIHGTWDEQSIGKQSSAGCVRLINSKVEELFNILPLNTEVVITDN</sequence>
<protein>
    <submittedName>
        <fullName evidence="14">LysM peptidoglycan-binding domain-containing protein</fullName>
    </submittedName>
</protein>
<gene>
    <name evidence="14" type="ORF">C4541_08305</name>
</gene>
<dbReference type="InterPro" id="IPR019734">
    <property type="entry name" value="TPR_rpt"/>
</dbReference>
<dbReference type="GO" id="GO:0018104">
    <property type="term" value="P:peptidoglycan-protein cross-linking"/>
    <property type="evidence" value="ECO:0007669"/>
    <property type="project" value="TreeGrafter"/>
</dbReference>
<name>A0A3A4R6A1_9BACT</name>
<evidence type="ECO:0000313" key="15">
    <source>
        <dbReference type="Proteomes" id="UP000266426"/>
    </source>
</evidence>
<dbReference type="Pfam" id="PF01476">
    <property type="entry name" value="LysM"/>
    <property type="match status" value="1"/>
</dbReference>
<dbReference type="SUPFAM" id="SSF48452">
    <property type="entry name" value="TPR-like"/>
    <property type="match status" value="1"/>
</dbReference>
<evidence type="ECO:0000256" key="6">
    <source>
        <dbReference type="ARBA" id="ARBA00022960"/>
    </source>
</evidence>
<feature type="active site" description="Proton donor/acceptor" evidence="10">
    <location>
        <position position="343"/>
    </location>
</feature>
<dbReference type="GO" id="GO:0008360">
    <property type="term" value="P:regulation of cell shape"/>
    <property type="evidence" value="ECO:0007669"/>
    <property type="project" value="UniProtKB-UniRule"/>
</dbReference>
<feature type="transmembrane region" description="Helical" evidence="11">
    <location>
        <begin position="12"/>
        <end position="34"/>
    </location>
</feature>
<evidence type="ECO:0000256" key="8">
    <source>
        <dbReference type="ARBA" id="ARBA00023316"/>
    </source>
</evidence>
<dbReference type="InterPro" id="IPR050979">
    <property type="entry name" value="LD-transpeptidase"/>
</dbReference>
<evidence type="ECO:0000256" key="2">
    <source>
        <dbReference type="ARBA" id="ARBA00005992"/>
    </source>
</evidence>
<dbReference type="PROSITE" id="PS50005">
    <property type="entry name" value="TPR"/>
    <property type="match status" value="1"/>
</dbReference>
<dbReference type="AlphaFoldDB" id="A0A3A4R6A1"/>
<evidence type="ECO:0000256" key="1">
    <source>
        <dbReference type="ARBA" id="ARBA00004752"/>
    </source>
</evidence>
<dbReference type="SUPFAM" id="SSF141523">
    <property type="entry name" value="L,D-transpeptidase catalytic domain-like"/>
    <property type="match status" value="1"/>
</dbReference>
<dbReference type="CDD" id="cd16913">
    <property type="entry name" value="YkuD_like"/>
    <property type="match status" value="1"/>
</dbReference>
<dbReference type="CDD" id="cd00118">
    <property type="entry name" value="LysM"/>
    <property type="match status" value="1"/>
</dbReference>
<dbReference type="PROSITE" id="PS51782">
    <property type="entry name" value="LYSM"/>
    <property type="match status" value="1"/>
</dbReference>
<keyword evidence="9" id="KW-0802">TPR repeat</keyword>
<comment type="similarity">
    <text evidence="2">Belongs to the YkuD family.</text>
</comment>
<dbReference type="PANTHER" id="PTHR30582">
    <property type="entry name" value="L,D-TRANSPEPTIDASE"/>
    <property type="match status" value="1"/>
</dbReference>
<proteinExistence type="inferred from homology"/>
<reference evidence="14 15" key="1">
    <citation type="journal article" date="2017" name="ISME J.">
        <title>Energy and carbon metabolisms in a deep terrestrial subsurface fluid microbial community.</title>
        <authorList>
            <person name="Momper L."/>
            <person name="Jungbluth S.P."/>
            <person name="Lee M.D."/>
            <person name="Amend J.P."/>
        </authorList>
    </citation>
    <scope>NUCLEOTIDE SEQUENCE [LARGE SCALE GENOMIC DNA]</scope>
    <source>
        <strain evidence="14">SURF_26</strain>
    </source>
</reference>
<evidence type="ECO:0000256" key="9">
    <source>
        <dbReference type="PROSITE-ProRule" id="PRU00339"/>
    </source>
</evidence>
<dbReference type="InterPro" id="IPR011990">
    <property type="entry name" value="TPR-like_helical_dom_sf"/>
</dbReference>
<keyword evidence="7 10" id="KW-0573">Peptidoglycan synthesis</keyword>
<dbReference type="GO" id="GO:0016757">
    <property type="term" value="F:glycosyltransferase activity"/>
    <property type="evidence" value="ECO:0007669"/>
    <property type="project" value="UniProtKB-KW"/>
</dbReference>
<dbReference type="PROSITE" id="PS52029">
    <property type="entry name" value="LD_TPASE"/>
    <property type="match status" value="1"/>
</dbReference>
<evidence type="ECO:0000256" key="4">
    <source>
        <dbReference type="ARBA" id="ARBA00022679"/>
    </source>
</evidence>
<feature type="active site" description="Nucleophile" evidence="10">
    <location>
        <position position="359"/>
    </location>
</feature>
<evidence type="ECO:0000256" key="7">
    <source>
        <dbReference type="ARBA" id="ARBA00022984"/>
    </source>
</evidence>
<comment type="pathway">
    <text evidence="1 10">Cell wall biogenesis; peptidoglycan biosynthesis.</text>
</comment>
<dbReference type="GO" id="GO:0071972">
    <property type="term" value="F:peptidoglycan L,D-transpeptidase activity"/>
    <property type="evidence" value="ECO:0007669"/>
    <property type="project" value="TreeGrafter"/>
</dbReference>
<keyword evidence="5" id="KW-0378">Hydrolase</keyword>
<feature type="domain" description="L,D-TPase catalytic" evidence="13">
    <location>
        <begin position="262"/>
        <end position="383"/>
    </location>
</feature>
<keyword evidence="3" id="KW-0328">Glycosyltransferase</keyword>
<dbReference type="InterPro" id="IPR018392">
    <property type="entry name" value="LysM"/>
</dbReference>
<feature type="domain" description="LysM" evidence="12">
    <location>
        <begin position="214"/>
        <end position="257"/>
    </location>
</feature>